<name>A0ABX8ATR8_9HYPH</name>
<proteinExistence type="predicted"/>
<keyword evidence="1" id="KW-1133">Transmembrane helix</keyword>
<keyword evidence="2" id="KW-0614">Plasmid</keyword>
<protein>
    <submittedName>
        <fullName evidence="2">Uncharacterized protein</fullName>
    </submittedName>
</protein>
<sequence>MEIELNRSEQKHQDTPTSYEALSGHDKAALHAMIEDPAASQIIPKGFPKDRFLSEISLRGWAKVVDVEPELTANGTFRCWQITEKGAKRLPNYLVAISAARVNCRMLENSTVFLAGFIAKFSLCYITLQALFAVFGFVAGKLQIDLTGPAEYLSIAVITVSLFGALYFSSRLWMFSEPEDTRLQNIAYVQFIKEKTKIILILLASSFLAVHGSVELFAVATGLKSDFGSPFRLLVQSALLCVLAMIFLPGILDKHLRYQAKKRAAAL</sequence>
<feature type="transmembrane region" description="Helical" evidence="1">
    <location>
        <begin position="233"/>
        <end position="252"/>
    </location>
</feature>
<dbReference type="EMBL" id="CP074127">
    <property type="protein sequence ID" value="QUS58507.1"/>
    <property type="molecule type" value="Genomic_DNA"/>
</dbReference>
<evidence type="ECO:0000256" key="1">
    <source>
        <dbReference type="SAM" id="Phobius"/>
    </source>
</evidence>
<keyword evidence="3" id="KW-1185">Reference proteome</keyword>
<evidence type="ECO:0000313" key="3">
    <source>
        <dbReference type="Proteomes" id="UP000680706"/>
    </source>
</evidence>
<geneLocation type="plasmid" evidence="2 3">
    <name>pAb134-01</name>
</geneLocation>
<accession>A0ABX8ATR8</accession>
<keyword evidence="1" id="KW-0472">Membrane</keyword>
<keyword evidence="2" id="KW-0689">Ribosomal protein</keyword>
<gene>
    <name evidence="2" type="ORF">KGB56_22575</name>
</gene>
<dbReference type="Proteomes" id="UP000680706">
    <property type="component" value="Plasmid pAb134-01"/>
</dbReference>
<dbReference type="GO" id="GO:0005840">
    <property type="term" value="C:ribosome"/>
    <property type="evidence" value="ECO:0007669"/>
    <property type="project" value="UniProtKB-KW"/>
</dbReference>
<feature type="transmembrane region" description="Helical" evidence="1">
    <location>
        <begin position="111"/>
        <end position="138"/>
    </location>
</feature>
<keyword evidence="1" id="KW-0812">Transmembrane</keyword>
<dbReference type="RefSeq" id="WP_075701360.1">
    <property type="nucleotide sequence ID" value="NZ_CP074127.1"/>
</dbReference>
<evidence type="ECO:0000313" key="2">
    <source>
        <dbReference type="EMBL" id="QUS58507.1"/>
    </source>
</evidence>
<reference evidence="2 3" key="1">
    <citation type="journal article" date="2021" name="Angew. Chem. Int. Ed. Engl.">
        <title>A novel family of nonribosomal peptides modulate collective behavior in Pseudovibrio bacteria isolated from marine sponges.</title>
        <authorList>
            <person name="Ioca L.P."/>
            <person name="Dai Y."/>
            <person name="Kunakom S."/>
            <person name="Diaz-Espinosa J."/>
            <person name="Krunic A."/>
            <person name="Crnkovic C.M."/>
            <person name="Orjala J."/>
            <person name="Sanchez L.M."/>
            <person name="Ferreira A.G."/>
            <person name="Berlinck R.G.S."/>
            <person name="Eustaquio A.S."/>
        </authorList>
    </citation>
    <scope>NUCLEOTIDE SEQUENCE [LARGE SCALE GENOMIC DNA]</scope>
    <source>
        <strain evidence="2 3">Ab134</strain>
        <plasmid evidence="2 3">pAb134-01</plasmid>
    </source>
</reference>
<feature type="transmembrane region" description="Helical" evidence="1">
    <location>
        <begin position="150"/>
        <end position="168"/>
    </location>
</feature>
<organism evidence="2 3">
    <name type="scientific">Pseudovibrio brasiliensis</name>
    <dbReference type="NCBI Taxonomy" id="1898042"/>
    <lineage>
        <taxon>Bacteria</taxon>
        <taxon>Pseudomonadati</taxon>
        <taxon>Pseudomonadota</taxon>
        <taxon>Alphaproteobacteria</taxon>
        <taxon>Hyphomicrobiales</taxon>
        <taxon>Stappiaceae</taxon>
        <taxon>Pseudovibrio</taxon>
    </lineage>
</organism>
<feature type="transmembrane region" description="Helical" evidence="1">
    <location>
        <begin position="198"/>
        <end position="221"/>
    </location>
</feature>
<keyword evidence="2" id="KW-0687">Ribonucleoprotein</keyword>